<evidence type="ECO:0000256" key="4">
    <source>
        <dbReference type="ARBA" id="ARBA00022692"/>
    </source>
</evidence>
<evidence type="ECO:0000313" key="11">
    <source>
        <dbReference type="EMBL" id="KAF6028094.1"/>
    </source>
</evidence>
<evidence type="ECO:0000256" key="7">
    <source>
        <dbReference type="ARBA" id="ARBA00023136"/>
    </source>
</evidence>
<comment type="function">
    <text evidence="9">Component of the signal peptidase complex (SPC) which catalyzes the cleavage of N-terminal signal sequences from nascent proteins as they are translocated into the lumen of the endoplasmic reticulum. Dispensable for SPC enzymatic activity.</text>
</comment>
<protein>
    <recommendedName>
        <fullName evidence="3">Signal peptidase complex subunit 1</fullName>
    </recommendedName>
    <alternativeName>
        <fullName evidence="8">Microsomal signal peptidase 12 kDa subunit</fullName>
    </alternativeName>
</protein>
<evidence type="ECO:0000256" key="9">
    <source>
        <dbReference type="ARBA" id="ARBA00045204"/>
    </source>
</evidence>
<organism evidence="11 12">
    <name type="scientific">Bugula neritina</name>
    <name type="common">Brown bryozoan</name>
    <name type="synonym">Sertularia neritina</name>
    <dbReference type="NCBI Taxonomy" id="10212"/>
    <lineage>
        <taxon>Eukaryota</taxon>
        <taxon>Metazoa</taxon>
        <taxon>Spiralia</taxon>
        <taxon>Lophotrochozoa</taxon>
        <taxon>Bryozoa</taxon>
        <taxon>Gymnolaemata</taxon>
        <taxon>Cheilostomatida</taxon>
        <taxon>Flustrina</taxon>
        <taxon>Buguloidea</taxon>
        <taxon>Bugulidae</taxon>
        <taxon>Bugula</taxon>
    </lineage>
</organism>
<dbReference type="GO" id="GO:0005787">
    <property type="term" value="C:signal peptidase complex"/>
    <property type="evidence" value="ECO:0007669"/>
    <property type="project" value="InterPro"/>
</dbReference>
<evidence type="ECO:0000256" key="5">
    <source>
        <dbReference type="ARBA" id="ARBA00022824"/>
    </source>
</evidence>
<proteinExistence type="inferred from homology"/>
<dbReference type="PANTHER" id="PTHR13202:SF0">
    <property type="entry name" value="SIGNAL PEPTIDASE COMPLEX SUBUNIT 1"/>
    <property type="match status" value="1"/>
</dbReference>
<comment type="subcellular location">
    <subcellularLocation>
        <location evidence="1">Endoplasmic reticulum membrane</location>
        <topology evidence="1">Multi-pass membrane protein</topology>
    </subcellularLocation>
</comment>
<evidence type="ECO:0000256" key="2">
    <source>
        <dbReference type="ARBA" id="ARBA00005245"/>
    </source>
</evidence>
<sequence>MDYLGQQKAERIFQVIITICAVVGFVLGYKEQRFSYTVYCTLGGFFVSCLIILFPWPTFRVRKDLVWRKVLATDAKDGDTSTGQKSKKN</sequence>
<dbReference type="OrthoDB" id="263893at2759"/>
<evidence type="ECO:0000313" key="12">
    <source>
        <dbReference type="Proteomes" id="UP000593567"/>
    </source>
</evidence>
<evidence type="ECO:0000256" key="1">
    <source>
        <dbReference type="ARBA" id="ARBA00004477"/>
    </source>
</evidence>
<keyword evidence="12" id="KW-1185">Reference proteome</keyword>
<feature type="transmembrane region" description="Helical" evidence="10">
    <location>
        <begin position="12"/>
        <end position="30"/>
    </location>
</feature>
<gene>
    <name evidence="11" type="ORF">EB796_013605</name>
</gene>
<comment type="similarity">
    <text evidence="2">Belongs to the SPCS1 family.</text>
</comment>
<dbReference type="PANTHER" id="PTHR13202">
    <property type="entry name" value="MICROSOMAL SIGNAL PEPTIDASE 12 KDA SUBUNIT"/>
    <property type="match status" value="1"/>
</dbReference>
<dbReference type="GO" id="GO:0045047">
    <property type="term" value="P:protein targeting to ER"/>
    <property type="evidence" value="ECO:0007669"/>
    <property type="project" value="TreeGrafter"/>
</dbReference>
<keyword evidence="5" id="KW-0256">Endoplasmic reticulum</keyword>
<keyword evidence="7 10" id="KW-0472">Membrane</keyword>
<name>A0A7J7JR36_BUGNE</name>
<dbReference type="GO" id="GO:0006465">
    <property type="term" value="P:signal peptide processing"/>
    <property type="evidence" value="ECO:0007669"/>
    <property type="project" value="InterPro"/>
</dbReference>
<keyword evidence="6 10" id="KW-1133">Transmembrane helix</keyword>
<keyword evidence="4 10" id="KW-0812">Transmembrane</keyword>
<evidence type="ECO:0000256" key="3">
    <source>
        <dbReference type="ARBA" id="ARBA00017059"/>
    </source>
</evidence>
<dbReference type="Pfam" id="PF06645">
    <property type="entry name" value="SPC12"/>
    <property type="match status" value="1"/>
</dbReference>
<evidence type="ECO:0000256" key="10">
    <source>
        <dbReference type="SAM" id="Phobius"/>
    </source>
</evidence>
<accession>A0A7J7JR36</accession>
<evidence type="ECO:0000256" key="6">
    <source>
        <dbReference type="ARBA" id="ARBA00022989"/>
    </source>
</evidence>
<dbReference type="EMBL" id="VXIV02001991">
    <property type="protein sequence ID" value="KAF6028094.1"/>
    <property type="molecule type" value="Genomic_DNA"/>
</dbReference>
<evidence type="ECO:0000256" key="8">
    <source>
        <dbReference type="ARBA" id="ARBA00032913"/>
    </source>
</evidence>
<feature type="transmembrane region" description="Helical" evidence="10">
    <location>
        <begin position="36"/>
        <end position="59"/>
    </location>
</feature>
<comment type="caution">
    <text evidence="11">The sequence shown here is derived from an EMBL/GenBank/DDBJ whole genome shotgun (WGS) entry which is preliminary data.</text>
</comment>
<reference evidence="11" key="1">
    <citation type="submission" date="2020-06" db="EMBL/GenBank/DDBJ databases">
        <title>Draft genome of Bugula neritina, a colonial animal packing powerful symbionts and potential medicines.</title>
        <authorList>
            <person name="Rayko M."/>
        </authorList>
    </citation>
    <scope>NUCLEOTIDE SEQUENCE [LARGE SCALE GENOMIC DNA]</scope>
    <source>
        <strain evidence="11">Kwan_BN1</strain>
    </source>
</reference>
<dbReference type="InterPro" id="IPR009542">
    <property type="entry name" value="Spc1/SPCS1"/>
</dbReference>
<dbReference type="AlphaFoldDB" id="A0A7J7JR36"/>
<dbReference type="Proteomes" id="UP000593567">
    <property type="component" value="Unassembled WGS sequence"/>
</dbReference>